<gene>
    <name evidence="1" type="ORF">PGLA2088_LOCUS25241</name>
</gene>
<reference evidence="1" key="1">
    <citation type="submission" date="2021-02" db="EMBL/GenBank/DDBJ databases">
        <authorList>
            <person name="Dougan E. K."/>
            <person name="Rhodes N."/>
            <person name="Thang M."/>
            <person name="Chan C."/>
        </authorList>
    </citation>
    <scope>NUCLEOTIDE SEQUENCE</scope>
</reference>
<proteinExistence type="predicted"/>
<organism evidence="1 2">
    <name type="scientific">Polarella glacialis</name>
    <name type="common">Dinoflagellate</name>
    <dbReference type="NCBI Taxonomy" id="89957"/>
    <lineage>
        <taxon>Eukaryota</taxon>
        <taxon>Sar</taxon>
        <taxon>Alveolata</taxon>
        <taxon>Dinophyceae</taxon>
        <taxon>Suessiales</taxon>
        <taxon>Suessiaceae</taxon>
        <taxon>Polarella</taxon>
    </lineage>
</organism>
<dbReference type="Proteomes" id="UP000626109">
    <property type="component" value="Unassembled WGS sequence"/>
</dbReference>
<accession>A0A813JUS1</accession>
<name>A0A813JUS1_POLGL</name>
<dbReference type="EMBL" id="CAJNNW010026675">
    <property type="protein sequence ID" value="CAE8686993.1"/>
    <property type="molecule type" value="Genomic_DNA"/>
</dbReference>
<comment type="caution">
    <text evidence="1">The sequence shown here is derived from an EMBL/GenBank/DDBJ whole genome shotgun (WGS) entry which is preliminary data.</text>
</comment>
<protein>
    <submittedName>
        <fullName evidence="1">Uncharacterized protein</fullName>
    </submittedName>
</protein>
<evidence type="ECO:0000313" key="2">
    <source>
        <dbReference type="Proteomes" id="UP000626109"/>
    </source>
</evidence>
<dbReference type="AlphaFoldDB" id="A0A813JUS1"/>
<evidence type="ECO:0000313" key="1">
    <source>
        <dbReference type="EMBL" id="CAE8686993.1"/>
    </source>
</evidence>
<sequence>MPKRGKYLGASGTQTKPFWALEMIWTMADPTTTKRNTANITGPTVNGALSFLLGPLFGLPYWASFFFSCWADLREVLRDSGIAATERRVASGRRAASTADRFLEP</sequence>